<organism evidence="2 3">
    <name type="scientific">Nannocystis exedens</name>
    <dbReference type="NCBI Taxonomy" id="54"/>
    <lineage>
        <taxon>Bacteria</taxon>
        <taxon>Pseudomonadati</taxon>
        <taxon>Myxococcota</taxon>
        <taxon>Polyangia</taxon>
        <taxon>Nannocystales</taxon>
        <taxon>Nannocystaceae</taxon>
        <taxon>Nannocystis</taxon>
    </lineage>
</organism>
<reference evidence="3" key="1">
    <citation type="submission" date="2016-10" db="EMBL/GenBank/DDBJ databases">
        <authorList>
            <person name="Varghese N."/>
            <person name="Submissions S."/>
        </authorList>
    </citation>
    <scope>NUCLEOTIDE SEQUENCE [LARGE SCALE GENOMIC DNA]</scope>
    <source>
        <strain evidence="3">ATCC 25963</strain>
    </source>
</reference>
<keyword evidence="3" id="KW-1185">Reference proteome</keyword>
<accession>A0A1I1VRA6</accession>
<dbReference type="AlphaFoldDB" id="A0A1I1VRA6"/>
<dbReference type="EMBL" id="FOMX01000005">
    <property type="protein sequence ID" value="SFD85349.1"/>
    <property type="molecule type" value="Genomic_DNA"/>
</dbReference>
<evidence type="ECO:0000313" key="3">
    <source>
        <dbReference type="Proteomes" id="UP000199400"/>
    </source>
</evidence>
<protein>
    <submittedName>
        <fullName evidence="2">Uncharacterized protein</fullName>
    </submittedName>
</protein>
<sequence>MSILALATNSCLWALCGAFLAIAAPQAQTGETAASERAAEISDERDARSDWYICTVSGASDTGRVWGRVQKLANGYCIRDVVGGEAPLDVSSCHEVATLLECMHAPTLHDLAGED</sequence>
<evidence type="ECO:0000313" key="2">
    <source>
        <dbReference type="EMBL" id="SFD85349.1"/>
    </source>
</evidence>
<gene>
    <name evidence="2" type="ORF">SAMN02745121_01874</name>
</gene>
<evidence type="ECO:0000256" key="1">
    <source>
        <dbReference type="SAM" id="SignalP"/>
    </source>
</evidence>
<keyword evidence="1" id="KW-0732">Signal</keyword>
<feature type="signal peptide" evidence="1">
    <location>
        <begin position="1"/>
        <end position="29"/>
    </location>
</feature>
<dbReference type="Proteomes" id="UP000199400">
    <property type="component" value="Unassembled WGS sequence"/>
</dbReference>
<name>A0A1I1VRA6_9BACT</name>
<feature type="chain" id="PRO_5011549304" evidence="1">
    <location>
        <begin position="30"/>
        <end position="115"/>
    </location>
</feature>
<proteinExistence type="predicted"/>